<feature type="chain" id="PRO_5021913879" evidence="1">
    <location>
        <begin position="23"/>
        <end position="246"/>
    </location>
</feature>
<evidence type="ECO:0000256" key="1">
    <source>
        <dbReference type="SAM" id="SignalP"/>
    </source>
</evidence>
<comment type="caution">
    <text evidence="2">The sequence shown here is derived from an EMBL/GenBank/DDBJ whole genome shotgun (WGS) entry which is preliminary data.</text>
</comment>
<accession>A0A556QSC0</accession>
<name>A0A556QSC0_9BACT</name>
<dbReference type="Proteomes" id="UP000315648">
    <property type="component" value="Unassembled WGS sequence"/>
</dbReference>
<gene>
    <name evidence="2" type="ORF">FPL22_09620</name>
</gene>
<evidence type="ECO:0000313" key="2">
    <source>
        <dbReference type="EMBL" id="TSJ79523.1"/>
    </source>
</evidence>
<protein>
    <submittedName>
        <fullName evidence="2">Uncharacterized protein</fullName>
    </submittedName>
</protein>
<reference evidence="2 3" key="1">
    <citation type="submission" date="2019-07" db="EMBL/GenBank/DDBJ databases">
        <title>Description of 53C-WASEF.</title>
        <authorList>
            <person name="Pitt A."/>
            <person name="Hahn M.W."/>
        </authorList>
    </citation>
    <scope>NUCLEOTIDE SEQUENCE [LARGE SCALE GENOMIC DNA]</scope>
    <source>
        <strain evidence="2 3">53C-WASEF</strain>
    </source>
</reference>
<keyword evidence="3" id="KW-1185">Reference proteome</keyword>
<keyword evidence="1" id="KW-0732">Signal</keyword>
<dbReference type="RefSeq" id="WP_144230064.1">
    <property type="nucleotide sequence ID" value="NZ_CBCRVV010000015.1"/>
</dbReference>
<sequence length="246" mass="26913">MRIFLTSLSAVVLSVLLIPASAQTPSPKNPVRSLRFYYAGASFSNEDDVNPRAVFLLKNGKENVSVQLTANAFSRPLDYTGPLPIELFREQRTEAGVKREPLGELKCPDSWKGVLFIVTRNPANAVLPFRFYPIEDWAPSLPDEHVRIMNLCPYPLAAKTGTSPVAIAAQSTVDVTLSVGSDIALGLAVQRGGRWERILSTSILRPDQNKLQLLVFPNSDGAIRVVVIKDLPEPPPEATSGKLPRT</sequence>
<dbReference type="EMBL" id="VMBG01000001">
    <property type="protein sequence ID" value="TSJ79523.1"/>
    <property type="molecule type" value="Genomic_DNA"/>
</dbReference>
<evidence type="ECO:0000313" key="3">
    <source>
        <dbReference type="Proteomes" id="UP000315648"/>
    </source>
</evidence>
<organism evidence="2 3">
    <name type="scientific">Rariglobus hedericola</name>
    <dbReference type="NCBI Taxonomy" id="2597822"/>
    <lineage>
        <taxon>Bacteria</taxon>
        <taxon>Pseudomonadati</taxon>
        <taxon>Verrucomicrobiota</taxon>
        <taxon>Opitutia</taxon>
        <taxon>Opitutales</taxon>
        <taxon>Opitutaceae</taxon>
        <taxon>Rariglobus</taxon>
    </lineage>
</organism>
<proteinExistence type="predicted"/>
<feature type="signal peptide" evidence="1">
    <location>
        <begin position="1"/>
        <end position="22"/>
    </location>
</feature>
<dbReference type="AlphaFoldDB" id="A0A556QSC0"/>